<organism evidence="1 2">
    <name type="scientific">Grifola frondosa</name>
    <name type="common">Maitake</name>
    <name type="synonym">Polyporus frondosus</name>
    <dbReference type="NCBI Taxonomy" id="5627"/>
    <lineage>
        <taxon>Eukaryota</taxon>
        <taxon>Fungi</taxon>
        <taxon>Dikarya</taxon>
        <taxon>Basidiomycota</taxon>
        <taxon>Agaricomycotina</taxon>
        <taxon>Agaricomycetes</taxon>
        <taxon>Polyporales</taxon>
        <taxon>Grifolaceae</taxon>
        <taxon>Grifola</taxon>
    </lineage>
</organism>
<dbReference type="Proteomes" id="UP000092993">
    <property type="component" value="Unassembled WGS sequence"/>
</dbReference>
<dbReference type="AlphaFoldDB" id="A0A1C7LYW7"/>
<name>A0A1C7LYW7_GRIFR</name>
<keyword evidence="2" id="KW-1185">Reference proteome</keyword>
<sequence length="100" mass="11123">MTFPKLAPHGYTGAYEEESHLFPQPSRSHTSQVRFVAHAVAALQLSLTRCASQARLCSPSLPSLSIRYIRSYFWRPATSVLYGNGDHPESRDRTGSIGPF</sequence>
<evidence type="ECO:0000313" key="2">
    <source>
        <dbReference type="Proteomes" id="UP000092993"/>
    </source>
</evidence>
<gene>
    <name evidence="1" type="ORF">A0H81_10272</name>
</gene>
<protein>
    <submittedName>
        <fullName evidence="1">Uncharacterized protein</fullName>
    </submittedName>
</protein>
<dbReference type="EMBL" id="LUGG01000015">
    <property type="protein sequence ID" value="OBZ69862.1"/>
    <property type="molecule type" value="Genomic_DNA"/>
</dbReference>
<reference evidence="1 2" key="1">
    <citation type="submission" date="2016-03" db="EMBL/GenBank/DDBJ databases">
        <title>Whole genome sequencing of Grifola frondosa 9006-11.</title>
        <authorList>
            <person name="Min B."/>
            <person name="Park H."/>
            <person name="Kim J.-G."/>
            <person name="Cho H."/>
            <person name="Oh Y.-L."/>
            <person name="Kong W.-S."/>
            <person name="Choi I.-G."/>
        </authorList>
    </citation>
    <scope>NUCLEOTIDE SEQUENCE [LARGE SCALE GENOMIC DNA]</scope>
    <source>
        <strain evidence="1 2">9006-11</strain>
    </source>
</reference>
<comment type="caution">
    <text evidence="1">The sequence shown here is derived from an EMBL/GenBank/DDBJ whole genome shotgun (WGS) entry which is preliminary data.</text>
</comment>
<evidence type="ECO:0000313" key="1">
    <source>
        <dbReference type="EMBL" id="OBZ69862.1"/>
    </source>
</evidence>
<accession>A0A1C7LYW7</accession>
<proteinExistence type="predicted"/>